<sequence length="195" mass="20010">MTPRSFLRGMRNVTIAVAVAGSALLFGGGAAQAAPAAAAPAPALAARTLVYNASGAGQFSATADQAVAIWNQRVPNVHLQKTGSPTIYIYVTNSGGSRAYVQGLGRGTVYIDTTQVNQGHSPLRILAHELGHILGLPDNYNGNCAILMSGGSAGTSCKNPNPSTAEASRVNQLFSFAPALAGKDEAFVAPVCHVY</sequence>
<dbReference type="GO" id="GO:0006508">
    <property type="term" value="P:proteolysis"/>
    <property type="evidence" value="ECO:0007669"/>
    <property type="project" value="InterPro"/>
</dbReference>
<evidence type="ECO:0000256" key="8">
    <source>
        <dbReference type="SAM" id="SignalP"/>
    </source>
</evidence>
<dbReference type="Pfam" id="PF02031">
    <property type="entry name" value="Peptidase_M7"/>
    <property type="match status" value="1"/>
</dbReference>
<reference evidence="9" key="1">
    <citation type="submission" date="2020-11" db="EMBL/GenBank/DDBJ databases">
        <title>Sequencing the genomes of 1000 actinobacteria strains.</title>
        <authorList>
            <person name="Klenk H.-P."/>
        </authorList>
    </citation>
    <scope>NUCLEOTIDE SEQUENCE</scope>
    <source>
        <strain evidence="9">DSM 45356</strain>
    </source>
</reference>
<keyword evidence="9" id="KW-0378">Hydrolase</keyword>
<evidence type="ECO:0000256" key="7">
    <source>
        <dbReference type="ARBA" id="ARBA00029927"/>
    </source>
</evidence>
<evidence type="ECO:0000256" key="1">
    <source>
        <dbReference type="ARBA" id="ARBA00000612"/>
    </source>
</evidence>
<dbReference type="Proteomes" id="UP000622552">
    <property type="component" value="Unassembled WGS sequence"/>
</dbReference>
<dbReference type="GO" id="GO:0005576">
    <property type="term" value="C:extracellular region"/>
    <property type="evidence" value="ECO:0007669"/>
    <property type="project" value="InterPro"/>
</dbReference>
<evidence type="ECO:0000256" key="2">
    <source>
        <dbReference type="ARBA" id="ARBA00006571"/>
    </source>
</evidence>
<dbReference type="PRINTS" id="PR00787">
    <property type="entry name" value="NEUTRALPTASE"/>
</dbReference>
<keyword evidence="10" id="KW-1185">Reference proteome</keyword>
<dbReference type="InterPro" id="IPR000013">
    <property type="entry name" value="Peptidase_M7"/>
</dbReference>
<evidence type="ECO:0000256" key="5">
    <source>
        <dbReference type="ARBA" id="ARBA00022723"/>
    </source>
</evidence>
<evidence type="ECO:0000256" key="6">
    <source>
        <dbReference type="ARBA" id="ARBA00023049"/>
    </source>
</evidence>
<organism evidence="9 10">
    <name type="scientific">Longispora fulva</name>
    <dbReference type="NCBI Taxonomy" id="619741"/>
    <lineage>
        <taxon>Bacteria</taxon>
        <taxon>Bacillati</taxon>
        <taxon>Actinomycetota</taxon>
        <taxon>Actinomycetes</taxon>
        <taxon>Micromonosporales</taxon>
        <taxon>Micromonosporaceae</taxon>
        <taxon>Longispora</taxon>
    </lineage>
</organism>
<comment type="catalytic activity">
    <reaction evidence="1">
        <text>Hydrolyzes proteins with a preference for Tyr or Phe in the P1' position. Has no action on amino-acid p-nitroanilides.</text>
        <dbReference type="EC" id="3.4.24.77"/>
    </reaction>
</comment>
<name>A0A8J7KZT7_9ACTN</name>
<comment type="caution">
    <text evidence="9">The sequence shown here is derived from an EMBL/GenBank/DDBJ whole genome shotgun (WGS) entry which is preliminary data.</text>
</comment>
<dbReference type="EMBL" id="JADOUF010000001">
    <property type="protein sequence ID" value="MBG6141662.1"/>
    <property type="molecule type" value="Genomic_DNA"/>
</dbReference>
<dbReference type="GO" id="GO:0004222">
    <property type="term" value="F:metalloendopeptidase activity"/>
    <property type="evidence" value="ECO:0007669"/>
    <property type="project" value="InterPro"/>
</dbReference>
<dbReference type="RefSeq" id="WP_267920034.1">
    <property type="nucleotide sequence ID" value="NZ_BONS01000013.1"/>
</dbReference>
<evidence type="ECO:0000313" key="10">
    <source>
        <dbReference type="Proteomes" id="UP000622552"/>
    </source>
</evidence>
<protein>
    <recommendedName>
        <fullName evidence="4">Extracellular small neutral protease</fullName>
        <ecNumber evidence="3">3.4.24.77</ecNumber>
    </recommendedName>
    <alternativeName>
        <fullName evidence="7">Snapalysin</fullName>
    </alternativeName>
</protein>
<gene>
    <name evidence="9" type="ORF">IW245_007856</name>
</gene>
<proteinExistence type="inferred from homology"/>
<dbReference type="AlphaFoldDB" id="A0A8J7KZT7"/>
<comment type="similarity">
    <text evidence="2">Belongs to the peptidase M7 family.</text>
</comment>
<evidence type="ECO:0000256" key="4">
    <source>
        <dbReference type="ARBA" id="ARBA00019129"/>
    </source>
</evidence>
<dbReference type="Gene3D" id="3.40.390.10">
    <property type="entry name" value="Collagenase (Catalytic Domain)"/>
    <property type="match status" value="1"/>
</dbReference>
<keyword evidence="6" id="KW-0482">Metalloprotease</keyword>
<evidence type="ECO:0000313" key="9">
    <source>
        <dbReference type="EMBL" id="MBG6141662.1"/>
    </source>
</evidence>
<keyword evidence="8" id="KW-0732">Signal</keyword>
<dbReference type="SUPFAM" id="SSF55486">
    <property type="entry name" value="Metalloproteases ('zincins'), catalytic domain"/>
    <property type="match status" value="1"/>
</dbReference>
<feature type="signal peptide" evidence="8">
    <location>
        <begin position="1"/>
        <end position="33"/>
    </location>
</feature>
<dbReference type="EC" id="3.4.24.77" evidence="3"/>
<keyword evidence="6" id="KW-0645">Protease</keyword>
<evidence type="ECO:0000256" key="3">
    <source>
        <dbReference type="ARBA" id="ARBA00012325"/>
    </source>
</evidence>
<dbReference type="GO" id="GO:0008270">
    <property type="term" value="F:zinc ion binding"/>
    <property type="evidence" value="ECO:0007669"/>
    <property type="project" value="InterPro"/>
</dbReference>
<keyword evidence="5" id="KW-0479">Metal-binding</keyword>
<accession>A0A8J7KZT7</accession>
<feature type="chain" id="PRO_5035267716" description="Extracellular small neutral protease" evidence="8">
    <location>
        <begin position="34"/>
        <end position="195"/>
    </location>
</feature>
<dbReference type="InterPro" id="IPR024079">
    <property type="entry name" value="MetalloPept_cat_dom_sf"/>
</dbReference>